<keyword evidence="1" id="KW-0812">Transmembrane</keyword>
<dbReference type="PIRSF" id="PIRSF029895">
    <property type="entry name" value="SpoIV"/>
    <property type="match status" value="1"/>
</dbReference>
<dbReference type="RefSeq" id="WP_121128468.1">
    <property type="nucleotide sequence ID" value="NZ_JBHUFK010000023.1"/>
</dbReference>
<dbReference type="Proteomes" id="UP000281813">
    <property type="component" value="Unassembled WGS sequence"/>
</dbReference>
<dbReference type="EMBL" id="RBZO01000003">
    <property type="protein sequence ID" value="RKQ17851.1"/>
    <property type="molecule type" value="Genomic_DNA"/>
</dbReference>
<protein>
    <submittedName>
        <fullName evidence="2">Sporulation protein YqfD</fullName>
    </submittedName>
</protein>
<keyword evidence="1" id="KW-1133">Transmembrane helix</keyword>
<keyword evidence="1" id="KW-0472">Membrane</keyword>
<dbReference type="InterPro" id="IPR010690">
    <property type="entry name" value="YqfD"/>
</dbReference>
<gene>
    <name evidence="2" type="primary">yqfD</name>
    <name evidence="2" type="ORF">D8M05_02905</name>
</gene>
<comment type="caution">
    <text evidence="2">The sequence shown here is derived from an EMBL/GenBank/DDBJ whole genome shotgun (WGS) entry which is preliminary data.</text>
</comment>
<evidence type="ECO:0000313" key="2">
    <source>
        <dbReference type="EMBL" id="RKQ17851.1"/>
    </source>
</evidence>
<sequence>MRQVQGTYLTGYVTISVKGTKPEMFFQRCTSHGITVWNIRKIAEDTCEGNIKVADIRTARKLIRGSKYKLYFIDKKGYPFLFKRFMNRKPLLISLILSFLLVIFLSNIIWDVKITGVPKDIEEKISKQLTNYGIHKGAWILSLDSPNTIQQKLVKDVPELLWVGVNQKGTTYYLEGVEKLIVKEEEPNQPRNLIATKKGVIQNMYVAKGLPMVKVNDYVEPGDLLVSGALKVAENNEEDDEKEDKQFDIVPAEGEIRAKTWYEVDVTIPLEYNYEELTGNKEKKYYVQIAGLNVPVWGFGKPTFENVHYEIIEKPIHFFKWEMPIKIVDNILSEKKYYQDERTREEAVQIGIEQAKSELLLRLGPDAKILSEKVLHESIEDGKVRMTIYITAEENIVEIQPINQGD</sequence>
<accession>A0A494Z5M4</accession>
<proteinExistence type="predicted"/>
<dbReference type="AlphaFoldDB" id="A0A494Z5M4"/>
<organism evidence="2 3">
    <name type="scientific">Oceanobacillus bengalensis</name>
    <dbReference type="NCBI Taxonomy" id="1435466"/>
    <lineage>
        <taxon>Bacteria</taxon>
        <taxon>Bacillati</taxon>
        <taxon>Bacillota</taxon>
        <taxon>Bacilli</taxon>
        <taxon>Bacillales</taxon>
        <taxon>Bacillaceae</taxon>
        <taxon>Oceanobacillus</taxon>
    </lineage>
</organism>
<dbReference type="OrthoDB" id="1640349at2"/>
<dbReference type="NCBIfam" id="TIGR02876">
    <property type="entry name" value="spore_yqfD"/>
    <property type="match status" value="1"/>
</dbReference>
<feature type="transmembrane region" description="Helical" evidence="1">
    <location>
        <begin position="91"/>
        <end position="110"/>
    </location>
</feature>
<reference evidence="2 3" key="1">
    <citation type="journal article" date="2015" name="Antonie Van Leeuwenhoek">
        <title>Oceanobacillus bengalensis sp. nov., a bacterium isolated from seawater of the Bay of Bengal.</title>
        <authorList>
            <person name="Yongchang O."/>
            <person name="Xiang W."/>
            <person name="Wang G."/>
        </authorList>
    </citation>
    <scope>NUCLEOTIDE SEQUENCE [LARGE SCALE GENOMIC DNA]</scope>
    <source>
        <strain evidence="2 3">MCCC 1K00260</strain>
    </source>
</reference>
<name>A0A494Z5M4_9BACI</name>
<dbReference type="Pfam" id="PF06898">
    <property type="entry name" value="YqfD"/>
    <property type="match status" value="1"/>
</dbReference>
<evidence type="ECO:0000313" key="3">
    <source>
        <dbReference type="Proteomes" id="UP000281813"/>
    </source>
</evidence>
<keyword evidence="3" id="KW-1185">Reference proteome</keyword>
<evidence type="ECO:0000256" key="1">
    <source>
        <dbReference type="SAM" id="Phobius"/>
    </source>
</evidence>